<dbReference type="Gene3D" id="3.40.50.2300">
    <property type="match status" value="1"/>
</dbReference>
<dbReference type="InterPro" id="IPR001789">
    <property type="entry name" value="Sig_transdc_resp-reg_receiver"/>
</dbReference>
<feature type="non-terminal residue" evidence="2">
    <location>
        <position position="1"/>
    </location>
</feature>
<gene>
    <name evidence="2" type="ORF">LCGC14_1233360</name>
</gene>
<dbReference type="InterPro" id="IPR011006">
    <property type="entry name" value="CheY-like_superfamily"/>
</dbReference>
<sequence length="274" mass="31482">SISVTRRRTACSVSWTGRSGAPTTSATCWSVMPASICWRKTRSVLIVDDDRPLAERVAEAFLTRSTRRQCPYSFETTIATSPAACVKEIRKMHAQGRHFDVVVLDIKTEEGTRSGIEAALALHVQGSAWRPVRIIFTGVPDQFHVDCVEAIRYDAWDYIVKRDHRDLPATEVVVNSAVTRLRQLDVQQEQEQCISNNWLPQNYQRLRKKYGKDGGSLVALWHKDNGKCRVHEIAHGRDAFELLKRLKVWQGHHKEWDLPYIIEIRPLQRAKREE</sequence>
<proteinExistence type="predicted"/>
<feature type="domain" description="Response regulatory" evidence="1">
    <location>
        <begin position="43"/>
        <end position="176"/>
    </location>
</feature>
<name>A0A0F9LC04_9ZZZZ</name>
<dbReference type="GO" id="GO:0000160">
    <property type="term" value="P:phosphorelay signal transduction system"/>
    <property type="evidence" value="ECO:0007669"/>
    <property type="project" value="InterPro"/>
</dbReference>
<dbReference type="AlphaFoldDB" id="A0A0F9LC04"/>
<evidence type="ECO:0000313" key="2">
    <source>
        <dbReference type="EMBL" id="KKM90963.1"/>
    </source>
</evidence>
<evidence type="ECO:0000259" key="1">
    <source>
        <dbReference type="PROSITE" id="PS50110"/>
    </source>
</evidence>
<dbReference type="SUPFAM" id="SSF52172">
    <property type="entry name" value="CheY-like"/>
    <property type="match status" value="1"/>
</dbReference>
<accession>A0A0F9LC04</accession>
<protein>
    <recommendedName>
        <fullName evidence="1">Response regulatory domain-containing protein</fullName>
    </recommendedName>
</protein>
<reference evidence="2" key="1">
    <citation type="journal article" date="2015" name="Nature">
        <title>Complex archaea that bridge the gap between prokaryotes and eukaryotes.</title>
        <authorList>
            <person name="Spang A."/>
            <person name="Saw J.H."/>
            <person name="Jorgensen S.L."/>
            <person name="Zaremba-Niedzwiedzka K."/>
            <person name="Martijn J."/>
            <person name="Lind A.E."/>
            <person name="van Eijk R."/>
            <person name="Schleper C."/>
            <person name="Guy L."/>
            <person name="Ettema T.J."/>
        </authorList>
    </citation>
    <scope>NUCLEOTIDE SEQUENCE</scope>
</reference>
<dbReference type="EMBL" id="LAZR01006602">
    <property type="protein sequence ID" value="KKM90963.1"/>
    <property type="molecule type" value="Genomic_DNA"/>
</dbReference>
<organism evidence="2">
    <name type="scientific">marine sediment metagenome</name>
    <dbReference type="NCBI Taxonomy" id="412755"/>
    <lineage>
        <taxon>unclassified sequences</taxon>
        <taxon>metagenomes</taxon>
        <taxon>ecological metagenomes</taxon>
    </lineage>
</organism>
<comment type="caution">
    <text evidence="2">The sequence shown here is derived from an EMBL/GenBank/DDBJ whole genome shotgun (WGS) entry which is preliminary data.</text>
</comment>
<dbReference type="PROSITE" id="PS50110">
    <property type="entry name" value="RESPONSE_REGULATORY"/>
    <property type="match status" value="1"/>
</dbReference>